<dbReference type="NCBIfam" id="NF008675">
    <property type="entry name" value="PRK11688.1"/>
    <property type="match status" value="1"/>
</dbReference>
<proteinExistence type="predicted"/>
<reference evidence="3" key="1">
    <citation type="submission" date="2015-10" db="EMBL/GenBank/DDBJ databases">
        <authorList>
            <person name="Gilbert D.G."/>
        </authorList>
    </citation>
    <scope>NUCLEOTIDE SEQUENCE</scope>
</reference>
<keyword evidence="1" id="KW-0378">Hydrolase</keyword>
<dbReference type="GO" id="GO:0016787">
    <property type="term" value="F:hydrolase activity"/>
    <property type="evidence" value="ECO:0007669"/>
    <property type="project" value="UniProtKB-KW"/>
</dbReference>
<dbReference type="Gene3D" id="3.10.129.10">
    <property type="entry name" value="Hotdog Thioesterase"/>
    <property type="match status" value="1"/>
</dbReference>
<organism evidence="3">
    <name type="scientific">hydrothermal vent metagenome</name>
    <dbReference type="NCBI Taxonomy" id="652676"/>
    <lineage>
        <taxon>unclassified sequences</taxon>
        <taxon>metagenomes</taxon>
        <taxon>ecological metagenomes</taxon>
    </lineage>
</organism>
<feature type="domain" description="Thioesterase" evidence="2">
    <location>
        <begin position="58"/>
        <end position="143"/>
    </location>
</feature>
<sequence>MIEKITKKIVFKIIKERFVKEVPFLKLLGIKVSKFNYPEVEMVLDWNNELMGNVVQESLHGGVTATILDSVGGLVAVGNFISTENNLTADYLKTRIGRMGTIDMRVDYLLPGRGTIFTATGRVIRAGKRVTVCRMEMHNDKNDCIALGTGSYLWSDKKDRVTK</sequence>
<dbReference type="Pfam" id="PF03061">
    <property type="entry name" value="4HBT"/>
    <property type="match status" value="1"/>
</dbReference>
<evidence type="ECO:0000313" key="3">
    <source>
        <dbReference type="EMBL" id="CUV08735.1"/>
    </source>
</evidence>
<gene>
    <name evidence="3" type="ORF">MGWOODY_Mmi1684</name>
</gene>
<dbReference type="InterPro" id="IPR006683">
    <property type="entry name" value="Thioestr_dom"/>
</dbReference>
<accession>A0A160VE66</accession>
<evidence type="ECO:0000256" key="1">
    <source>
        <dbReference type="ARBA" id="ARBA00022801"/>
    </source>
</evidence>
<protein>
    <recommendedName>
        <fullName evidence="2">Thioesterase domain-containing protein</fullName>
    </recommendedName>
</protein>
<dbReference type="EMBL" id="FAXC01000116">
    <property type="protein sequence ID" value="CUV08735.1"/>
    <property type="molecule type" value="Genomic_DNA"/>
</dbReference>
<dbReference type="NCBIfam" id="TIGR00369">
    <property type="entry name" value="unchar_dom_1"/>
    <property type="match status" value="1"/>
</dbReference>
<dbReference type="AlphaFoldDB" id="A0A160VE66"/>
<dbReference type="InterPro" id="IPR003736">
    <property type="entry name" value="PAAI_dom"/>
</dbReference>
<evidence type="ECO:0000259" key="2">
    <source>
        <dbReference type="Pfam" id="PF03061"/>
    </source>
</evidence>
<dbReference type="InterPro" id="IPR029069">
    <property type="entry name" value="HotDog_dom_sf"/>
</dbReference>
<name>A0A160VE66_9ZZZZ</name>
<dbReference type="SUPFAM" id="SSF54637">
    <property type="entry name" value="Thioesterase/thiol ester dehydrase-isomerase"/>
    <property type="match status" value="1"/>
</dbReference>
<dbReference type="CDD" id="cd03443">
    <property type="entry name" value="PaaI_thioesterase"/>
    <property type="match status" value="1"/>
</dbReference>